<dbReference type="RefSeq" id="WP_281481739.1">
    <property type="nucleotide sequence ID" value="NZ_CP124543.1"/>
</dbReference>
<dbReference type="AlphaFoldDB" id="A0AAJ6P899"/>
<keyword evidence="2" id="KW-0812">Transmembrane</keyword>
<keyword evidence="1" id="KW-0175">Coiled coil</keyword>
<dbReference type="EMBL" id="CP124543">
    <property type="protein sequence ID" value="WGV24417.1"/>
    <property type="molecule type" value="Genomic_DNA"/>
</dbReference>
<reference evidence="3 4" key="1">
    <citation type="journal article" date="2023" name="Limnol Oceanogr Lett">
        <title>Environmental adaptations by the intertidal Antarctic cyanobacterium Halotia branconii CENA392 as revealed using long-read genome sequencing.</title>
        <authorList>
            <person name="Dextro R.B."/>
            <person name="Delbaje E."/>
            <person name="Freitas P.N.N."/>
            <person name="Geraldes V."/>
            <person name="Pinto E."/>
            <person name="Long P.F."/>
            <person name="Fiore M.F."/>
        </authorList>
    </citation>
    <scope>NUCLEOTIDE SEQUENCE [LARGE SCALE GENOMIC DNA]</scope>
    <source>
        <strain evidence="3 4">CENA392</strain>
    </source>
</reference>
<keyword evidence="2" id="KW-0472">Membrane</keyword>
<evidence type="ECO:0000256" key="2">
    <source>
        <dbReference type="SAM" id="Phobius"/>
    </source>
</evidence>
<keyword evidence="4" id="KW-1185">Reference proteome</keyword>
<protein>
    <submittedName>
        <fullName evidence="3">Uncharacterized protein</fullName>
    </submittedName>
</protein>
<feature type="coiled-coil region" evidence="1">
    <location>
        <begin position="80"/>
        <end position="114"/>
    </location>
</feature>
<evidence type="ECO:0000313" key="4">
    <source>
        <dbReference type="Proteomes" id="UP001223520"/>
    </source>
</evidence>
<accession>A0AAJ6P899</accession>
<organism evidence="3 4">
    <name type="scientific">Halotia branconii CENA392</name>
    <dbReference type="NCBI Taxonomy" id="1539056"/>
    <lineage>
        <taxon>Bacteria</taxon>
        <taxon>Bacillati</taxon>
        <taxon>Cyanobacteriota</taxon>
        <taxon>Cyanophyceae</taxon>
        <taxon>Nostocales</taxon>
        <taxon>Nodulariaceae</taxon>
        <taxon>Halotia</taxon>
    </lineage>
</organism>
<dbReference type="Proteomes" id="UP001223520">
    <property type="component" value="Chromosome"/>
</dbReference>
<evidence type="ECO:0000313" key="3">
    <source>
        <dbReference type="EMBL" id="WGV24417.1"/>
    </source>
</evidence>
<name>A0AAJ6P899_9CYAN</name>
<feature type="transmembrane region" description="Helical" evidence="2">
    <location>
        <begin position="117"/>
        <end position="138"/>
    </location>
</feature>
<sequence length="233" mass="25950">MKTFYRISINKVTIEFNTSLGEGDWVSTVGGWRCDALLIPGAQLEALYYDGIKADTKSFTIESSIIRWSGSLKPKELLVRLSLTKDLPKLEEEKLQLEKDKLNLEKQKSSIETKWKVLTAIGAIVSSLLTLSTTYFVGQSKLATSLAPPRVHTYSSAMSIPENRCINSLTKSLENYGLQNVTTVNKGVYATKENYNIFVGCDTNTKAIFLVVSGPEDAEAKQIRENIKVLLPY</sequence>
<dbReference type="KEGG" id="hbq:QI031_21920"/>
<proteinExistence type="predicted"/>
<keyword evidence="2" id="KW-1133">Transmembrane helix</keyword>
<gene>
    <name evidence="3" type="ORF">QI031_21920</name>
</gene>
<evidence type="ECO:0000256" key="1">
    <source>
        <dbReference type="SAM" id="Coils"/>
    </source>
</evidence>